<dbReference type="AlphaFoldDB" id="A0A5C6N3W1"/>
<evidence type="ECO:0000313" key="2">
    <source>
        <dbReference type="EMBL" id="TWW62134.1"/>
    </source>
</evidence>
<dbReference type="EMBL" id="RHFK02000017">
    <property type="protein sequence ID" value="TWW62134.1"/>
    <property type="molecule type" value="Genomic_DNA"/>
</dbReference>
<organism evidence="2 3">
    <name type="scientific">Takifugu flavidus</name>
    <name type="common">sansaifugu</name>
    <dbReference type="NCBI Taxonomy" id="433684"/>
    <lineage>
        <taxon>Eukaryota</taxon>
        <taxon>Metazoa</taxon>
        <taxon>Chordata</taxon>
        <taxon>Craniata</taxon>
        <taxon>Vertebrata</taxon>
        <taxon>Euteleostomi</taxon>
        <taxon>Actinopterygii</taxon>
        <taxon>Neopterygii</taxon>
        <taxon>Teleostei</taxon>
        <taxon>Neoteleostei</taxon>
        <taxon>Acanthomorphata</taxon>
        <taxon>Eupercaria</taxon>
        <taxon>Tetraodontiformes</taxon>
        <taxon>Tetradontoidea</taxon>
        <taxon>Tetraodontidae</taxon>
        <taxon>Takifugu</taxon>
    </lineage>
</organism>
<feature type="region of interest" description="Disordered" evidence="1">
    <location>
        <begin position="110"/>
        <end position="129"/>
    </location>
</feature>
<gene>
    <name evidence="2" type="ORF">D4764_04G0007810</name>
</gene>
<name>A0A5C6N3W1_9TELE</name>
<comment type="caution">
    <text evidence="2">The sequence shown here is derived from an EMBL/GenBank/DDBJ whole genome shotgun (WGS) entry which is preliminary data.</text>
</comment>
<feature type="region of interest" description="Disordered" evidence="1">
    <location>
        <begin position="142"/>
        <end position="185"/>
    </location>
</feature>
<sequence>MRPKQAAQSCDGALLTAAVVEVTPLLQSSELGVNQKGVLLQSPVSLPQYEWCPSVSEHYARLLSFTQRGNEDSSTANLQLPPLTCLFSEFELVCVFYLSPTTSPLEPVTCGARQQPGGHPGEPGRIQQRRMQHRLCPCAAVSRRNGKKRKKKGEEKRRSVPRSRPRRLPGSVRRRTGAMSSSRVRKDKEIIGDYETQVKAGLLCRLQTQATYLAASTYPGSEEAVMKFSREIAPVLM</sequence>
<evidence type="ECO:0000256" key="1">
    <source>
        <dbReference type="SAM" id="MobiDB-lite"/>
    </source>
</evidence>
<reference evidence="2 3" key="1">
    <citation type="submission" date="2019-04" db="EMBL/GenBank/DDBJ databases">
        <title>Chromosome genome assembly for Takifugu flavidus.</title>
        <authorList>
            <person name="Xiao S."/>
        </authorList>
    </citation>
    <scope>NUCLEOTIDE SEQUENCE [LARGE SCALE GENOMIC DNA]</scope>
    <source>
        <strain evidence="2">HTHZ2018</strain>
        <tissue evidence="2">Muscle</tissue>
    </source>
</reference>
<feature type="compositionally biased region" description="Basic residues" evidence="1">
    <location>
        <begin position="159"/>
        <end position="176"/>
    </location>
</feature>
<evidence type="ECO:0000313" key="3">
    <source>
        <dbReference type="Proteomes" id="UP000324091"/>
    </source>
</evidence>
<protein>
    <submittedName>
        <fullName evidence="2">Uncharacterized protein</fullName>
    </submittedName>
</protein>
<accession>A0A5C6N3W1</accession>
<proteinExistence type="predicted"/>
<keyword evidence="3" id="KW-1185">Reference proteome</keyword>
<dbReference type="Proteomes" id="UP000324091">
    <property type="component" value="Chromosome 4"/>
</dbReference>